<sequence length="60" mass="6920">MANCLHLLPEQSGRIDTHITARLDHIQFAILVIHLYQISTGIEYRIGVAINYDYYSTILM</sequence>
<gene>
    <name evidence="1" type="ordered locus">CJA_0019</name>
</gene>
<name>B3PEP1_CELJU</name>
<evidence type="ECO:0000313" key="2">
    <source>
        <dbReference type="Proteomes" id="UP000001036"/>
    </source>
</evidence>
<dbReference type="Proteomes" id="UP000001036">
    <property type="component" value="Chromosome"/>
</dbReference>
<accession>B3PEP1</accession>
<organism evidence="1 2">
    <name type="scientific">Cellvibrio japonicus (strain Ueda107)</name>
    <name type="common">Pseudomonas fluorescens subsp. cellulosa</name>
    <dbReference type="NCBI Taxonomy" id="498211"/>
    <lineage>
        <taxon>Bacteria</taxon>
        <taxon>Pseudomonadati</taxon>
        <taxon>Pseudomonadota</taxon>
        <taxon>Gammaproteobacteria</taxon>
        <taxon>Cellvibrionales</taxon>
        <taxon>Cellvibrionaceae</taxon>
        <taxon>Cellvibrio</taxon>
    </lineage>
</organism>
<proteinExistence type="predicted"/>
<dbReference type="EMBL" id="CP000934">
    <property type="protein sequence ID" value="ACE83177.1"/>
    <property type="molecule type" value="Genomic_DNA"/>
</dbReference>
<reference evidence="1 2" key="1">
    <citation type="journal article" date="2008" name="J. Bacteriol.">
        <title>Insights into plant cell wall degradation from the genome sequence of the soil bacterium Cellvibrio japonicus.</title>
        <authorList>
            <person name="Deboy R.T."/>
            <person name="Mongodin E.F."/>
            <person name="Fouts D.E."/>
            <person name="Tailford L.E."/>
            <person name="Khouri H."/>
            <person name="Emerson J.B."/>
            <person name="Mohamoud Y."/>
            <person name="Watkins K."/>
            <person name="Henrissat B."/>
            <person name="Gilbert H.J."/>
            <person name="Nelson K.E."/>
        </authorList>
    </citation>
    <scope>NUCLEOTIDE SEQUENCE [LARGE SCALE GENOMIC DNA]</scope>
    <source>
        <strain evidence="1 2">Ueda107</strain>
    </source>
</reference>
<dbReference type="AlphaFoldDB" id="B3PEP1"/>
<keyword evidence="2" id="KW-1185">Reference proteome</keyword>
<protein>
    <submittedName>
        <fullName evidence="1">Uncharacterized protein</fullName>
    </submittedName>
</protein>
<evidence type="ECO:0000313" key="1">
    <source>
        <dbReference type="EMBL" id="ACE83177.1"/>
    </source>
</evidence>
<dbReference type="KEGG" id="cja:CJA_0019"/>
<dbReference type="HOGENOM" id="CLU_2932813_0_0_6"/>